<evidence type="ECO:0000256" key="8">
    <source>
        <dbReference type="ARBA" id="ARBA00048367"/>
    </source>
</evidence>
<keyword evidence="6 10" id="KW-0067">ATP-binding</keyword>
<evidence type="ECO:0000313" key="15">
    <source>
        <dbReference type="Proteomes" id="UP001157974"/>
    </source>
</evidence>
<dbReference type="SMART" id="SM00220">
    <property type="entry name" value="S_TKc"/>
    <property type="match status" value="1"/>
</dbReference>
<dbReference type="GO" id="GO:0000307">
    <property type="term" value="C:cyclin-dependent protein kinase holoenzyme complex"/>
    <property type="evidence" value="ECO:0007669"/>
    <property type="project" value="TreeGrafter"/>
</dbReference>
<comment type="similarity">
    <text evidence="1">Belongs to the protein kinase superfamily. CMGC Ser/Thr protein kinase family. CDC2/CDKX subfamily.</text>
</comment>
<keyword evidence="3" id="KW-0808">Transferase</keyword>
<evidence type="ECO:0000256" key="12">
    <source>
        <dbReference type="SAM" id="MobiDB-lite"/>
    </source>
</evidence>
<reference evidence="14 15" key="1">
    <citation type="journal article" date="2023" name="Nat. Commun.">
        <title>Origin of minicircular mitochondrial genomes in red algae.</title>
        <authorList>
            <person name="Lee Y."/>
            <person name="Cho C.H."/>
            <person name="Lee Y.M."/>
            <person name="Park S.I."/>
            <person name="Yang J.H."/>
            <person name="West J.A."/>
            <person name="Bhattacharya D."/>
            <person name="Yoon H.S."/>
        </authorList>
    </citation>
    <scope>NUCLEOTIDE SEQUENCE [LARGE SCALE GENOMIC DNA]</scope>
    <source>
        <strain evidence="14 15">CCMP1338</strain>
        <tissue evidence="14">Whole cell</tissue>
    </source>
</reference>
<dbReference type="GO" id="GO:0004693">
    <property type="term" value="F:cyclin-dependent protein serine/threonine kinase activity"/>
    <property type="evidence" value="ECO:0007669"/>
    <property type="project" value="UniProtKB-EC"/>
</dbReference>
<dbReference type="InterPro" id="IPR050108">
    <property type="entry name" value="CDK"/>
</dbReference>
<evidence type="ECO:0000256" key="5">
    <source>
        <dbReference type="ARBA" id="ARBA00022777"/>
    </source>
</evidence>
<keyword evidence="15" id="KW-1185">Reference proteome</keyword>
<dbReference type="GO" id="GO:0008353">
    <property type="term" value="F:RNA polymerase II CTD heptapeptide repeat kinase activity"/>
    <property type="evidence" value="ECO:0007669"/>
    <property type="project" value="UniProtKB-EC"/>
</dbReference>
<organism evidence="14 15">
    <name type="scientific">Rhodosorus marinus</name>
    <dbReference type="NCBI Taxonomy" id="101924"/>
    <lineage>
        <taxon>Eukaryota</taxon>
        <taxon>Rhodophyta</taxon>
        <taxon>Stylonematophyceae</taxon>
        <taxon>Stylonematales</taxon>
        <taxon>Stylonemataceae</taxon>
        <taxon>Rhodosorus</taxon>
    </lineage>
</organism>
<evidence type="ECO:0000256" key="3">
    <source>
        <dbReference type="ARBA" id="ARBA00022679"/>
    </source>
</evidence>
<dbReference type="FunFam" id="1.10.510.10:FF:000415">
    <property type="entry name" value="CMGC/CDK/CRK7 protein kinase, variant"/>
    <property type="match status" value="1"/>
</dbReference>
<evidence type="ECO:0000256" key="6">
    <source>
        <dbReference type="ARBA" id="ARBA00022840"/>
    </source>
</evidence>
<evidence type="ECO:0000256" key="2">
    <source>
        <dbReference type="ARBA" id="ARBA00022527"/>
    </source>
</evidence>
<keyword evidence="2 11" id="KW-0723">Serine/threonine-protein kinase</keyword>
<gene>
    <name evidence="14" type="ORF">NDN08_001730</name>
</gene>
<evidence type="ECO:0000256" key="9">
    <source>
        <dbReference type="ARBA" id="ARBA00049280"/>
    </source>
</evidence>
<evidence type="ECO:0000256" key="4">
    <source>
        <dbReference type="ARBA" id="ARBA00022741"/>
    </source>
</evidence>
<dbReference type="PANTHER" id="PTHR24056">
    <property type="entry name" value="CELL DIVISION PROTEIN KINASE"/>
    <property type="match status" value="1"/>
</dbReference>
<feature type="region of interest" description="Disordered" evidence="12">
    <location>
        <begin position="322"/>
        <end position="386"/>
    </location>
</feature>
<dbReference type="Pfam" id="PF00069">
    <property type="entry name" value="Pkinase"/>
    <property type="match status" value="1"/>
</dbReference>
<feature type="domain" description="Protein kinase" evidence="13">
    <location>
        <begin position="28"/>
        <end position="316"/>
    </location>
</feature>
<dbReference type="PANTHER" id="PTHR24056:SF546">
    <property type="entry name" value="CYCLIN-DEPENDENT KINASE 12"/>
    <property type="match status" value="1"/>
</dbReference>
<dbReference type="Proteomes" id="UP001157974">
    <property type="component" value="Unassembled WGS sequence"/>
</dbReference>
<dbReference type="Gene3D" id="3.30.200.20">
    <property type="entry name" value="Phosphorylase Kinase, domain 1"/>
    <property type="match status" value="1"/>
</dbReference>
<dbReference type="Gene3D" id="1.10.510.10">
    <property type="entry name" value="Transferase(Phosphotransferase) domain 1"/>
    <property type="match status" value="1"/>
</dbReference>
<evidence type="ECO:0000313" key="14">
    <source>
        <dbReference type="EMBL" id="KAJ8905221.1"/>
    </source>
</evidence>
<accession>A0AAV8UUP0</accession>
<feature type="binding site" evidence="10">
    <location>
        <position position="57"/>
    </location>
    <ligand>
        <name>ATP</name>
        <dbReference type="ChEBI" id="CHEBI:30616"/>
    </ligand>
</feature>
<comment type="caution">
    <text evidence="14">The sequence shown here is derived from an EMBL/GenBank/DDBJ whole genome shotgun (WGS) entry which is preliminary data.</text>
</comment>
<keyword evidence="4 10" id="KW-0547">Nucleotide-binding</keyword>
<dbReference type="GO" id="GO:0005524">
    <property type="term" value="F:ATP binding"/>
    <property type="evidence" value="ECO:0007669"/>
    <property type="project" value="UniProtKB-UniRule"/>
</dbReference>
<evidence type="ECO:0000256" key="1">
    <source>
        <dbReference type="ARBA" id="ARBA00006485"/>
    </source>
</evidence>
<evidence type="ECO:0000256" key="10">
    <source>
        <dbReference type="PROSITE-ProRule" id="PRU10141"/>
    </source>
</evidence>
<protein>
    <recommendedName>
        <fullName evidence="13">Protein kinase domain-containing protein</fullName>
    </recommendedName>
</protein>
<dbReference type="CDD" id="cd07840">
    <property type="entry name" value="STKc_CDK9_like"/>
    <property type="match status" value="1"/>
</dbReference>
<dbReference type="InterPro" id="IPR000719">
    <property type="entry name" value="Prot_kinase_dom"/>
</dbReference>
<comment type="catalytic activity">
    <reaction evidence="7">
        <text>L-threonyl-[protein] + ATP = O-phospho-L-threonyl-[protein] + ADP + H(+)</text>
        <dbReference type="Rhea" id="RHEA:46608"/>
        <dbReference type="Rhea" id="RHEA-COMP:11060"/>
        <dbReference type="Rhea" id="RHEA-COMP:11605"/>
        <dbReference type="ChEBI" id="CHEBI:15378"/>
        <dbReference type="ChEBI" id="CHEBI:30013"/>
        <dbReference type="ChEBI" id="CHEBI:30616"/>
        <dbReference type="ChEBI" id="CHEBI:61977"/>
        <dbReference type="ChEBI" id="CHEBI:456216"/>
        <dbReference type="EC" id="2.7.11.22"/>
    </reaction>
</comment>
<dbReference type="AlphaFoldDB" id="A0AAV8UUP0"/>
<evidence type="ECO:0000256" key="7">
    <source>
        <dbReference type="ARBA" id="ARBA00047811"/>
    </source>
</evidence>
<dbReference type="InterPro" id="IPR008271">
    <property type="entry name" value="Ser/Thr_kinase_AS"/>
</dbReference>
<dbReference type="PROSITE" id="PS00108">
    <property type="entry name" value="PROTEIN_KINASE_ST"/>
    <property type="match status" value="1"/>
</dbReference>
<dbReference type="FunFam" id="3.30.200.20:FF:000375">
    <property type="entry name" value="Cell division related protein kinase 2"/>
    <property type="match status" value="1"/>
</dbReference>
<dbReference type="GO" id="GO:0005634">
    <property type="term" value="C:nucleus"/>
    <property type="evidence" value="ECO:0007669"/>
    <property type="project" value="TreeGrafter"/>
</dbReference>
<comment type="catalytic activity">
    <reaction evidence="9">
        <text>[DNA-directed RNA polymerase] + ATP = phospho-[DNA-directed RNA polymerase] + ADP + H(+)</text>
        <dbReference type="Rhea" id="RHEA:10216"/>
        <dbReference type="Rhea" id="RHEA-COMP:11321"/>
        <dbReference type="Rhea" id="RHEA-COMP:11322"/>
        <dbReference type="ChEBI" id="CHEBI:15378"/>
        <dbReference type="ChEBI" id="CHEBI:30616"/>
        <dbReference type="ChEBI" id="CHEBI:43176"/>
        <dbReference type="ChEBI" id="CHEBI:68546"/>
        <dbReference type="ChEBI" id="CHEBI:456216"/>
        <dbReference type="EC" id="2.7.11.23"/>
    </reaction>
</comment>
<dbReference type="EMBL" id="JAMWBK010000005">
    <property type="protein sequence ID" value="KAJ8905221.1"/>
    <property type="molecule type" value="Genomic_DNA"/>
</dbReference>
<dbReference type="PROSITE" id="PS50011">
    <property type="entry name" value="PROTEIN_KINASE_DOM"/>
    <property type="match status" value="1"/>
</dbReference>
<name>A0AAV8UUP0_9RHOD</name>
<comment type="catalytic activity">
    <reaction evidence="8">
        <text>L-seryl-[protein] + ATP = O-phospho-L-seryl-[protein] + ADP + H(+)</text>
        <dbReference type="Rhea" id="RHEA:17989"/>
        <dbReference type="Rhea" id="RHEA-COMP:9863"/>
        <dbReference type="Rhea" id="RHEA-COMP:11604"/>
        <dbReference type="ChEBI" id="CHEBI:15378"/>
        <dbReference type="ChEBI" id="CHEBI:29999"/>
        <dbReference type="ChEBI" id="CHEBI:30616"/>
        <dbReference type="ChEBI" id="CHEBI:83421"/>
        <dbReference type="ChEBI" id="CHEBI:456216"/>
        <dbReference type="EC" id="2.7.11.22"/>
    </reaction>
</comment>
<proteinExistence type="inferred from homology"/>
<dbReference type="GO" id="GO:0032968">
    <property type="term" value="P:positive regulation of transcription elongation by RNA polymerase II"/>
    <property type="evidence" value="ECO:0007669"/>
    <property type="project" value="TreeGrafter"/>
</dbReference>
<sequence length="386" mass="43645">MGVELKGKAAVESKKRRRPLAARDVSVFKKDEQVGEGTYGQVWKAKDTETNEIVALKKVRMDNEREGFPLTAIREIKLLKMLNHENIVKLKEIVTDAEDSKNGKVNIYMVFEYLDHDLTGLMDTREVNFSVEQVKCCMLQLLTGLEYCHKRDILHRDIKGSNLLLSADGYLKIADFGLARTCGENGRQYTNKVITRWYRPPELLLGANEYGPAVDMWSVGCLLAELLLRTPLFPGSSETDQLDRILKLLGSPSGDMWPAYERLPNAYLIRHTNYPPRLRQNLAHLGADVLDLIEKLLALDSTKRMSATDALQHRWFRAEPLPCDRSQLPSPSTSTHEFEAKRKKQQEAANAKMQSRPKQGQHGHGQGARAQGPKFSDPFGYRGGGR</sequence>
<dbReference type="PROSITE" id="PS00107">
    <property type="entry name" value="PROTEIN_KINASE_ATP"/>
    <property type="match status" value="1"/>
</dbReference>
<dbReference type="InterPro" id="IPR017441">
    <property type="entry name" value="Protein_kinase_ATP_BS"/>
</dbReference>
<evidence type="ECO:0000259" key="13">
    <source>
        <dbReference type="PROSITE" id="PS50011"/>
    </source>
</evidence>
<keyword evidence="5" id="KW-0418">Kinase</keyword>
<dbReference type="SUPFAM" id="SSF56112">
    <property type="entry name" value="Protein kinase-like (PK-like)"/>
    <property type="match status" value="1"/>
</dbReference>
<dbReference type="InterPro" id="IPR011009">
    <property type="entry name" value="Kinase-like_dom_sf"/>
</dbReference>
<evidence type="ECO:0000256" key="11">
    <source>
        <dbReference type="RuleBase" id="RU000304"/>
    </source>
</evidence>